<dbReference type="AlphaFoldDB" id="S3CK82"/>
<feature type="compositionally biased region" description="Basic and acidic residues" evidence="1">
    <location>
        <begin position="1"/>
        <end position="11"/>
    </location>
</feature>
<dbReference type="HOGENOM" id="CLU_1384524_0_0_1"/>
<organism evidence="2 3">
    <name type="scientific">Ophiostoma piceae (strain UAMH 11346)</name>
    <name type="common">Sap stain fungus</name>
    <dbReference type="NCBI Taxonomy" id="1262450"/>
    <lineage>
        <taxon>Eukaryota</taxon>
        <taxon>Fungi</taxon>
        <taxon>Dikarya</taxon>
        <taxon>Ascomycota</taxon>
        <taxon>Pezizomycotina</taxon>
        <taxon>Sordariomycetes</taxon>
        <taxon>Sordariomycetidae</taxon>
        <taxon>Ophiostomatales</taxon>
        <taxon>Ophiostomataceae</taxon>
        <taxon>Ophiostoma</taxon>
    </lineage>
</organism>
<feature type="region of interest" description="Disordered" evidence="1">
    <location>
        <begin position="1"/>
        <end position="27"/>
    </location>
</feature>
<feature type="compositionally biased region" description="Basic and acidic residues" evidence="1">
    <location>
        <begin position="60"/>
        <end position="77"/>
    </location>
</feature>
<evidence type="ECO:0000256" key="1">
    <source>
        <dbReference type="SAM" id="MobiDB-lite"/>
    </source>
</evidence>
<evidence type="ECO:0000313" key="2">
    <source>
        <dbReference type="EMBL" id="EPE06873.1"/>
    </source>
</evidence>
<feature type="region of interest" description="Disordered" evidence="1">
    <location>
        <begin position="110"/>
        <end position="146"/>
    </location>
</feature>
<sequence length="197" mass="22358">MADYTDGRDGDASYMDGFEDPDALPANYNPKTVVEKVEKTTAPTAVSNIDPLLNAKPKKGTAEKSLPKIQKPGEEKQEAQIKVLQESVDLLRKEVARLSDVKREYDWHMQQCKQDKHKDKTQKDKKLDEKKDAESPSSLTAEKYKQVKGALETNQRLHRIALAKAEEESKAKMAKMEKKKDAEITELRQVITLMCLK</sequence>
<accession>S3CK82</accession>
<dbReference type="VEuPathDB" id="FungiDB:F503_03300"/>
<reference evidence="2 3" key="1">
    <citation type="journal article" date="2013" name="BMC Genomics">
        <title>The genome and transcriptome of the pine saprophyte Ophiostoma piceae, and a comparison with the bark beetle-associated pine pathogen Grosmannia clavigera.</title>
        <authorList>
            <person name="Haridas S."/>
            <person name="Wang Y."/>
            <person name="Lim L."/>
            <person name="Massoumi Alamouti S."/>
            <person name="Jackman S."/>
            <person name="Docking R."/>
            <person name="Robertson G."/>
            <person name="Birol I."/>
            <person name="Bohlmann J."/>
            <person name="Breuil C."/>
        </authorList>
    </citation>
    <scope>NUCLEOTIDE SEQUENCE [LARGE SCALE GENOMIC DNA]</scope>
    <source>
        <strain evidence="2 3">UAMH 11346</strain>
    </source>
</reference>
<name>S3CK82_OPHP1</name>
<gene>
    <name evidence="2" type="ORF">F503_03300</name>
</gene>
<feature type="region of interest" description="Disordered" evidence="1">
    <location>
        <begin position="48"/>
        <end position="77"/>
    </location>
</feature>
<keyword evidence="3" id="KW-1185">Reference proteome</keyword>
<evidence type="ECO:0000313" key="3">
    <source>
        <dbReference type="Proteomes" id="UP000016923"/>
    </source>
</evidence>
<protein>
    <submittedName>
        <fullName evidence="2">Uncharacterized protein</fullName>
    </submittedName>
</protein>
<feature type="compositionally biased region" description="Basic and acidic residues" evidence="1">
    <location>
        <begin position="110"/>
        <end position="134"/>
    </location>
</feature>
<proteinExistence type="predicted"/>
<dbReference type="Proteomes" id="UP000016923">
    <property type="component" value="Unassembled WGS sequence"/>
</dbReference>
<dbReference type="EMBL" id="KE148152">
    <property type="protein sequence ID" value="EPE06873.1"/>
    <property type="molecule type" value="Genomic_DNA"/>
</dbReference>